<dbReference type="InterPro" id="IPR018170">
    <property type="entry name" value="Aldo/ket_reductase_CS"/>
</dbReference>
<dbReference type="Pfam" id="PF00248">
    <property type="entry name" value="Aldo_ket_red"/>
    <property type="match status" value="1"/>
</dbReference>
<dbReference type="SUPFAM" id="SSF51430">
    <property type="entry name" value="NAD(P)-linked oxidoreductase"/>
    <property type="match status" value="1"/>
</dbReference>
<protein>
    <recommendedName>
        <fullName evidence="2">NADP-dependent oxidoreductase domain-containing protein</fullName>
    </recommendedName>
</protein>
<organism evidence="3">
    <name type="scientific">marine metagenome</name>
    <dbReference type="NCBI Taxonomy" id="408172"/>
    <lineage>
        <taxon>unclassified sequences</taxon>
        <taxon>metagenomes</taxon>
        <taxon>ecological metagenomes</taxon>
    </lineage>
</organism>
<name>A0A382S4Z1_9ZZZZ</name>
<dbReference type="InterPro" id="IPR023210">
    <property type="entry name" value="NADP_OxRdtase_dom"/>
</dbReference>
<dbReference type="InterPro" id="IPR036812">
    <property type="entry name" value="NAD(P)_OxRdtase_dom_sf"/>
</dbReference>
<accession>A0A382S4Z1</accession>
<dbReference type="PANTHER" id="PTHR43364">
    <property type="entry name" value="NADH-SPECIFIC METHYLGLYOXAL REDUCTASE-RELATED"/>
    <property type="match status" value="1"/>
</dbReference>
<dbReference type="InterPro" id="IPR050523">
    <property type="entry name" value="AKR_Detox_Biosynth"/>
</dbReference>
<gene>
    <name evidence="3" type="ORF">METZ01_LOCUS357797</name>
</gene>
<dbReference type="EMBL" id="UINC01126452">
    <property type="protein sequence ID" value="SVD04943.1"/>
    <property type="molecule type" value="Genomic_DNA"/>
</dbReference>
<dbReference type="PROSITE" id="PS00062">
    <property type="entry name" value="ALDOKETO_REDUCTASE_2"/>
    <property type="match status" value="1"/>
</dbReference>
<proteinExistence type="predicted"/>
<dbReference type="PANTHER" id="PTHR43364:SF4">
    <property type="entry name" value="NAD(P)-LINKED OXIDOREDUCTASE SUPERFAMILY PROTEIN"/>
    <property type="match status" value="1"/>
</dbReference>
<keyword evidence="1" id="KW-0560">Oxidoreductase</keyword>
<dbReference type="AlphaFoldDB" id="A0A382S4Z1"/>
<evidence type="ECO:0000313" key="3">
    <source>
        <dbReference type="EMBL" id="SVD04943.1"/>
    </source>
</evidence>
<dbReference type="Gene3D" id="3.20.20.100">
    <property type="entry name" value="NADP-dependent oxidoreductase domain"/>
    <property type="match status" value="1"/>
</dbReference>
<feature type="non-terminal residue" evidence="3">
    <location>
        <position position="204"/>
    </location>
</feature>
<sequence length="204" mass="22896">MEYRMLGDSDLEVSVVGFGAWAIGGAPFWSNEGDASSARAVMKAYELGVNFFDTAPVYGFGHSEEILGRTLKPVRNKVIYATKCGLRWENKSLGAITKNATRQSILEEIDQSLKRLDTDYVDLYQVHWPDVETPQSETMETLLEIQRQGKIKVIGVSNYSVDQMREIMKFGKIVSLQPDYSLLNRSIEKGAVSYCKENRVGIIA</sequence>
<reference evidence="3" key="1">
    <citation type="submission" date="2018-05" db="EMBL/GenBank/DDBJ databases">
        <authorList>
            <person name="Lanie J.A."/>
            <person name="Ng W.-L."/>
            <person name="Kazmierczak K.M."/>
            <person name="Andrzejewski T.M."/>
            <person name="Davidsen T.M."/>
            <person name="Wayne K.J."/>
            <person name="Tettelin H."/>
            <person name="Glass J.I."/>
            <person name="Rusch D."/>
            <person name="Podicherti R."/>
            <person name="Tsui H.-C.T."/>
            <person name="Winkler M.E."/>
        </authorList>
    </citation>
    <scope>NUCLEOTIDE SEQUENCE</scope>
</reference>
<evidence type="ECO:0000256" key="1">
    <source>
        <dbReference type="ARBA" id="ARBA00023002"/>
    </source>
</evidence>
<dbReference type="GO" id="GO:0016491">
    <property type="term" value="F:oxidoreductase activity"/>
    <property type="evidence" value="ECO:0007669"/>
    <property type="project" value="UniProtKB-KW"/>
</dbReference>
<feature type="domain" description="NADP-dependent oxidoreductase" evidence="2">
    <location>
        <begin position="16"/>
        <end position="204"/>
    </location>
</feature>
<evidence type="ECO:0000259" key="2">
    <source>
        <dbReference type="Pfam" id="PF00248"/>
    </source>
</evidence>
<dbReference type="GO" id="GO:0005829">
    <property type="term" value="C:cytosol"/>
    <property type="evidence" value="ECO:0007669"/>
    <property type="project" value="TreeGrafter"/>
</dbReference>